<dbReference type="SUPFAM" id="SSF50978">
    <property type="entry name" value="WD40 repeat-like"/>
    <property type="match status" value="1"/>
</dbReference>
<proteinExistence type="predicted"/>
<sequence>MSNTSDQATQTMPLSTELEVSIQEQLLSMGPSSAHLDYNLVNALSLKLVKSQVGDLSFDFNNYDTCIASFKEKQVTVVACNSIWRINCNDQTKWDDGDFIFMEETFCYTILPGGLLAFGSRSGIHFYSQQDQLKRACPSILTGSLVTALCPSHLPNHIIASVESDASIRLFSFNAGGSRCVKMIQFNQTNLNVYEIIPAKGKHGSLRKSNYMVASSEGLFIIDLDLDPLDLSLLRKYALPSTLTMRFYSVEKVLLMKRTTRELTTYCLKKQSHLGKIGLYGVLGIKQLGGGKGSCKFWVVHTRLGTFLLNLHNLESTCILTGQSGLVHQDCIALIKDTTQLKIRSLSKVNDSRGNPKIRLKETFLMLNY</sequence>
<accession>A0A8J8NMA0</accession>
<comment type="caution">
    <text evidence="1">The sequence shown here is derived from an EMBL/GenBank/DDBJ whole genome shotgun (WGS) entry which is preliminary data.</text>
</comment>
<organism evidence="1 2">
    <name type="scientific">Halteria grandinella</name>
    <dbReference type="NCBI Taxonomy" id="5974"/>
    <lineage>
        <taxon>Eukaryota</taxon>
        <taxon>Sar</taxon>
        <taxon>Alveolata</taxon>
        <taxon>Ciliophora</taxon>
        <taxon>Intramacronucleata</taxon>
        <taxon>Spirotrichea</taxon>
        <taxon>Stichotrichia</taxon>
        <taxon>Sporadotrichida</taxon>
        <taxon>Halteriidae</taxon>
        <taxon>Halteria</taxon>
    </lineage>
</organism>
<evidence type="ECO:0000313" key="2">
    <source>
        <dbReference type="Proteomes" id="UP000785679"/>
    </source>
</evidence>
<evidence type="ECO:0000313" key="1">
    <source>
        <dbReference type="EMBL" id="TNV77428.1"/>
    </source>
</evidence>
<dbReference type="EMBL" id="RRYP01011927">
    <property type="protein sequence ID" value="TNV77428.1"/>
    <property type="molecule type" value="Genomic_DNA"/>
</dbReference>
<dbReference type="InterPro" id="IPR036322">
    <property type="entry name" value="WD40_repeat_dom_sf"/>
</dbReference>
<protein>
    <submittedName>
        <fullName evidence="1">Uncharacterized protein</fullName>
    </submittedName>
</protein>
<gene>
    <name evidence="1" type="ORF">FGO68_gene6034</name>
</gene>
<reference evidence="1" key="1">
    <citation type="submission" date="2019-06" db="EMBL/GenBank/DDBJ databases">
        <authorList>
            <person name="Zheng W."/>
        </authorList>
    </citation>
    <scope>NUCLEOTIDE SEQUENCE</scope>
    <source>
        <strain evidence="1">QDHG01</strain>
    </source>
</reference>
<name>A0A8J8NMA0_HALGN</name>
<dbReference type="AlphaFoldDB" id="A0A8J8NMA0"/>
<keyword evidence="2" id="KW-1185">Reference proteome</keyword>
<dbReference type="Proteomes" id="UP000785679">
    <property type="component" value="Unassembled WGS sequence"/>
</dbReference>